<protein>
    <recommendedName>
        <fullName evidence="3">C2 NT-type domain-containing protein</fullName>
    </recommendedName>
</protein>
<sequence>MLTPRRKRENGGALNDDDDDADGPKSLGMKMRASSRRLGASAGLLKNALKNSTRVGQLPFQFRFEIFVESLEKLNAECLKVGASNKLVISAVRGEKAHHTKPFGVNATAKNAVVEDTISLDVTLFKAKEEDSSFCEKLFKFALRDAKVTAKVAAGGAKAQSLGKIMLDLADYAAAPSGSRRVAAALNNGVQMVARIDCTFISAGRSTRSVSGASSANGGSAPSEWADDSVCDDDEVFIDLDDIDDGEEAPKSGLFGRGLSFRNMSFRGKNKKQSKADQTVPVEDADTVEMRKALERLENENQKLEKQNDNLLSKIAANISAQSENGAGGMFFSKKNRKKEEEGLKQRIRENQALKAEIKQLSAILDAEKEVDEVVEELKESKLELAIAYLEKEQVHLNLMTLQRTKR</sequence>
<name>A0A7S1XJY0_9RHOD</name>
<evidence type="ECO:0000256" key="2">
    <source>
        <dbReference type="SAM" id="MobiDB-lite"/>
    </source>
</evidence>
<evidence type="ECO:0000259" key="3">
    <source>
        <dbReference type="PROSITE" id="PS51840"/>
    </source>
</evidence>
<dbReference type="PROSITE" id="PS51840">
    <property type="entry name" value="C2_NT"/>
    <property type="match status" value="1"/>
</dbReference>
<feature type="compositionally biased region" description="Low complexity" evidence="2">
    <location>
        <begin position="209"/>
        <end position="223"/>
    </location>
</feature>
<dbReference type="EMBL" id="HBGI01005006">
    <property type="protein sequence ID" value="CAD9241506.1"/>
    <property type="molecule type" value="Transcribed_RNA"/>
</dbReference>
<dbReference type="AlphaFoldDB" id="A0A7S1XJY0"/>
<organism evidence="4">
    <name type="scientific">Erythrolobus australicus</name>
    <dbReference type="NCBI Taxonomy" id="1077150"/>
    <lineage>
        <taxon>Eukaryota</taxon>
        <taxon>Rhodophyta</taxon>
        <taxon>Bangiophyceae</taxon>
        <taxon>Porphyridiales</taxon>
        <taxon>Porphyridiaceae</taxon>
        <taxon>Erythrolobus</taxon>
    </lineage>
</organism>
<feature type="region of interest" description="Disordered" evidence="2">
    <location>
        <begin position="208"/>
        <end position="227"/>
    </location>
</feature>
<feature type="domain" description="C2 NT-type" evidence="3">
    <location>
        <begin position="52"/>
        <end position="204"/>
    </location>
</feature>
<evidence type="ECO:0000313" key="4">
    <source>
        <dbReference type="EMBL" id="CAD9241506.1"/>
    </source>
</evidence>
<dbReference type="InterPro" id="IPR019448">
    <property type="entry name" value="NT-C2"/>
</dbReference>
<feature type="coiled-coil region" evidence="1">
    <location>
        <begin position="287"/>
        <end position="384"/>
    </location>
</feature>
<accession>A0A7S1XJY0</accession>
<keyword evidence="1" id="KW-0175">Coiled coil</keyword>
<proteinExistence type="predicted"/>
<gene>
    <name evidence="4" type="ORF">EAUS1353_LOCUS3246</name>
</gene>
<reference evidence="4" key="1">
    <citation type="submission" date="2021-01" db="EMBL/GenBank/DDBJ databases">
        <authorList>
            <person name="Corre E."/>
            <person name="Pelletier E."/>
            <person name="Niang G."/>
            <person name="Scheremetjew M."/>
            <person name="Finn R."/>
            <person name="Kale V."/>
            <person name="Holt S."/>
            <person name="Cochrane G."/>
            <person name="Meng A."/>
            <person name="Brown T."/>
            <person name="Cohen L."/>
        </authorList>
    </citation>
    <scope>NUCLEOTIDE SEQUENCE</scope>
    <source>
        <strain evidence="4">CCMP3124</strain>
    </source>
</reference>
<feature type="region of interest" description="Disordered" evidence="2">
    <location>
        <begin position="1"/>
        <end position="28"/>
    </location>
</feature>
<evidence type="ECO:0000256" key="1">
    <source>
        <dbReference type="SAM" id="Coils"/>
    </source>
</evidence>
<dbReference type="Pfam" id="PF10358">
    <property type="entry name" value="NT-C2"/>
    <property type="match status" value="1"/>
</dbReference>